<dbReference type="Proteomes" id="UP001321473">
    <property type="component" value="Unassembled WGS sequence"/>
</dbReference>
<evidence type="ECO:0000313" key="1">
    <source>
        <dbReference type="EMBL" id="KAK8766968.1"/>
    </source>
</evidence>
<protein>
    <submittedName>
        <fullName evidence="1">Uncharacterized protein</fullName>
    </submittedName>
</protein>
<comment type="caution">
    <text evidence="1">The sequence shown here is derived from an EMBL/GenBank/DDBJ whole genome shotgun (WGS) entry which is preliminary data.</text>
</comment>
<name>A0AAQ4DWX8_AMBAM</name>
<keyword evidence="2" id="KW-1185">Reference proteome</keyword>
<proteinExistence type="predicted"/>
<organism evidence="1 2">
    <name type="scientific">Amblyomma americanum</name>
    <name type="common">Lone star tick</name>
    <dbReference type="NCBI Taxonomy" id="6943"/>
    <lineage>
        <taxon>Eukaryota</taxon>
        <taxon>Metazoa</taxon>
        <taxon>Ecdysozoa</taxon>
        <taxon>Arthropoda</taxon>
        <taxon>Chelicerata</taxon>
        <taxon>Arachnida</taxon>
        <taxon>Acari</taxon>
        <taxon>Parasitiformes</taxon>
        <taxon>Ixodida</taxon>
        <taxon>Ixodoidea</taxon>
        <taxon>Ixodidae</taxon>
        <taxon>Amblyomminae</taxon>
        <taxon>Amblyomma</taxon>
    </lineage>
</organism>
<reference evidence="1 2" key="1">
    <citation type="journal article" date="2023" name="Arcadia Sci">
        <title>De novo assembly of a long-read Amblyomma americanum tick genome.</title>
        <authorList>
            <person name="Chou S."/>
            <person name="Poskanzer K.E."/>
            <person name="Rollins M."/>
            <person name="Thuy-Boun P.S."/>
        </authorList>
    </citation>
    <scope>NUCLEOTIDE SEQUENCE [LARGE SCALE GENOMIC DNA]</scope>
    <source>
        <strain evidence="1">F_SG_1</strain>
        <tissue evidence="1">Salivary glands</tissue>
    </source>
</reference>
<dbReference type="Gene3D" id="3.80.10.10">
    <property type="entry name" value="Ribonuclease Inhibitor"/>
    <property type="match status" value="1"/>
</dbReference>
<dbReference type="AlphaFoldDB" id="A0AAQ4DWX8"/>
<dbReference type="EMBL" id="JARKHS020025853">
    <property type="protein sequence ID" value="KAK8766968.1"/>
    <property type="molecule type" value="Genomic_DNA"/>
</dbReference>
<evidence type="ECO:0000313" key="2">
    <source>
        <dbReference type="Proteomes" id="UP001321473"/>
    </source>
</evidence>
<dbReference type="SUPFAM" id="SSF52047">
    <property type="entry name" value="RNI-like"/>
    <property type="match status" value="1"/>
</dbReference>
<sequence length="336" mass="37723">MATAKPSVLEERTLLTLRCTRSKAAPVCKLVRRVAEYNKVLWNVGLEIREENVLGELGIAIATLIVVMDPWEDPSIDCESLDFAIILLVDALAHHHCIVAVELTFFVASNPFLLSLLQDMYSVRKVTISDVPCCEAKLLEALKKLANPSEQNYSDAREQFFCFSVRLPLFVLPQEQSSITITALDVADLEFSTGCARQLINILLQNNTISDLTVCSFKFTYDCVDLLHGFVGYLKKERSPLKNLTVRTPQVSMHALESLVKVIAQTTTLEQLAINMDIYDAEDKTLLSDVIARNRTLRTLSVTWTRNCLVSTIFYGFYRLSGDAATRIEPWLLALP</sequence>
<accession>A0AAQ4DWX8</accession>
<dbReference type="InterPro" id="IPR032675">
    <property type="entry name" value="LRR_dom_sf"/>
</dbReference>
<gene>
    <name evidence="1" type="ORF">V5799_006259</name>
</gene>